<dbReference type="GO" id="GO:0046872">
    <property type="term" value="F:metal ion binding"/>
    <property type="evidence" value="ECO:0007669"/>
    <property type="project" value="UniProtKB-KW"/>
</dbReference>
<keyword evidence="3 13" id="KW-0813">Transport</keyword>
<evidence type="ECO:0000313" key="14">
    <source>
        <dbReference type="EMBL" id="SEP61321.1"/>
    </source>
</evidence>
<evidence type="ECO:0000313" key="15">
    <source>
        <dbReference type="Proteomes" id="UP000198833"/>
    </source>
</evidence>
<keyword evidence="5 13" id="KW-0812">Transmembrane</keyword>
<keyword evidence="12 13" id="KW-0472">Membrane</keyword>
<dbReference type="InterPro" id="IPR003689">
    <property type="entry name" value="ZIP"/>
</dbReference>
<feature type="binding site" description="M1 metal binding site" evidence="13">
    <location>
        <position position="140"/>
    </location>
    <ligand>
        <name>Zn(2+)</name>
        <dbReference type="ChEBI" id="CHEBI:29105"/>
    </ligand>
</feature>
<keyword evidence="6" id="KW-0479">Metal-binding</keyword>
<feature type="binding site" description="M2 metal binding site" evidence="13">
    <location>
        <position position="169"/>
    </location>
    <ligand>
        <name>Fe(2+)</name>
        <dbReference type="ChEBI" id="CHEBI:29033"/>
    </ligand>
</feature>
<keyword evidence="7 13" id="KW-0862">Zinc</keyword>
<dbReference type="Proteomes" id="UP000198833">
    <property type="component" value="Unassembled WGS sequence"/>
</dbReference>
<feature type="transmembrane region" description="Helical" evidence="13">
    <location>
        <begin position="249"/>
        <end position="266"/>
    </location>
</feature>
<evidence type="ECO:0000256" key="6">
    <source>
        <dbReference type="ARBA" id="ARBA00022723"/>
    </source>
</evidence>
<feature type="transmembrane region" description="Helical" evidence="13">
    <location>
        <begin position="216"/>
        <end position="234"/>
    </location>
</feature>
<sequence length="267" mass="29056">MTNHWQELLLAFLVTLLAGLSTGIGSLVVYRKRELNTNFLAGSLGFSAGVMLYLSLIEILPESRVALAEIYGDRLGLIYTTLAFFAGMIILIAINRFVPSPDFFKSSLNHQHADPTLSSGELYRVGILTMLAIAIHNFPEGFANFIGTLHNPALGLRLSLAIAIHNIPEGISVAIPIYFATANRRKAVRISFLSGVSEPLGALLGFLLFRQFISEATFGVLFAMIAGIMTYISIDELLPIAEKYGDHKFVIRGILTGMAVIALSLVI</sequence>
<feature type="binding site" description="M2 metal binding site" evidence="13">
    <location>
        <position position="166"/>
    </location>
    <ligand>
        <name>Fe(2+)</name>
        <dbReference type="ChEBI" id="CHEBI:29033"/>
    </ligand>
</feature>
<evidence type="ECO:0000256" key="5">
    <source>
        <dbReference type="ARBA" id="ARBA00022692"/>
    </source>
</evidence>
<keyword evidence="8 13" id="KW-0864">Zinc transport</keyword>
<evidence type="ECO:0000256" key="2">
    <source>
        <dbReference type="ARBA" id="ARBA00009703"/>
    </source>
</evidence>
<feature type="binding site" description="M2 metal binding site" evidence="13">
    <location>
        <position position="140"/>
    </location>
    <ligand>
        <name>Fe(2+)</name>
        <dbReference type="ChEBI" id="CHEBI:29033"/>
    </ligand>
</feature>
<evidence type="ECO:0000256" key="3">
    <source>
        <dbReference type="ARBA" id="ARBA00022448"/>
    </source>
</evidence>
<protein>
    <recommendedName>
        <fullName evidence="13">Zinc transporter ZupT</fullName>
    </recommendedName>
</protein>
<feature type="transmembrane region" description="Helical" evidence="13">
    <location>
        <begin position="125"/>
        <end position="146"/>
    </location>
</feature>
<dbReference type="NCBIfam" id="NF003243">
    <property type="entry name" value="PRK04201.1"/>
    <property type="match status" value="1"/>
</dbReference>
<name>A0A1H8ZAF1_9LACT</name>
<feature type="binding site" description="M2 metal binding site" evidence="13">
    <location>
        <position position="137"/>
    </location>
    <ligand>
        <name>Fe(2+)</name>
        <dbReference type="ChEBI" id="CHEBI:29033"/>
    </ligand>
</feature>
<comment type="subcellular location">
    <subcellularLocation>
        <location evidence="1 13">Cell membrane</location>
        <topology evidence="1 13">Multi-pass membrane protein</topology>
    </subcellularLocation>
</comment>
<dbReference type="GO" id="GO:0005886">
    <property type="term" value="C:plasma membrane"/>
    <property type="evidence" value="ECO:0007669"/>
    <property type="project" value="UniProtKB-SubCell"/>
</dbReference>
<feature type="binding site" description="M2 metal binding site" evidence="13">
    <location>
        <position position="198"/>
    </location>
    <ligand>
        <name>Fe(2+)</name>
        <dbReference type="ChEBI" id="CHEBI:29033"/>
    </ligand>
</feature>
<evidence type="ECO:0000256" key="9">
    <source>
        <dbReference type="ARBA" id="ARBA00022989"/>
    </source>
</evidence>
<evidence type="ECO:0000256" key="13">
    <source>
        <dbReference type="HAMAP-Rule" id="MF_00548"/>
    </source>
</evidence>
<keyword evidence="9 13" id="KW-1133">Transmembrane helix</keyword>
<evidence type="ECO:0000256" key="10">
    <source>
        <dbReference type="ARBA" id="ARBA00023004"/>
    </source>
</evidence>
<evidence type="ECO:0000256" key="4">
    <source>
        <dbReference type="ARBA" id="ARBA00022475"/>
    </source>
</evidence>
<comment type="similarity">
    <text evidence="2 13">Belongs to the ZIP transporter (TC 2.A.5) family. ZupT subfamily.</text>
</comment>
<evidence type="ECO:0000256" key="1">
    <source>
        <dbReference type="ARBA" id="ARBA00004651"/>
    </source>
</evidence>
<dbReference type="GO" id="GO:0005385">
    <property type="term" value="F:zinc ion transmembrane transporter activity"/>
    <property type="evidence" value="ECO:0007669"/>
    <property type="project" value="UniProtKB-UniRule"/>
</dbReference>
<feature type="transmembrane region" description="Helical" evidence="13">
    <location>
        <begin position="39"/>
        <end position="56"/>
    </location>
</feature>
<keyword evidence="11 13" id="KW-0406">Ion transport</keyword>
<dbReference type="EMBL" id="FOEN01000001">
    <property type="protein sequence ID" value="SEP61321.1"/>
    <property type="molecule type" value="Genomic_DNA"/>
</dbReference>
<dbReference type="PANTHER" id="PTHR11040">
    <property type="entry name" value="ZINC/IRON TRANSPORTER"/>
    <property type="match status" value="1"/>
</dbReference>
<dbReference type="HAMAP" id="MF_00548">
    <property type="entry name" value="ZupT"/>
    <property type="match status" value="1"/>
</dbReference>
<dbReference type="RefSeq" id="WP_092569856.1">
    <property type="nucleotide sequence ID" value="NZ_CALUDV010000034.1"/>
</dbReference>
<keyword evidence="10" id="KW-0408">Iron</keyword>
<keyword evidence="4 13" id="KW-1003">Cell membrane</keyword>
<comment type="caution">
    <text evidence="13">Lacks conserved residue(s) required for the propagation of feature annotation.</text>
</comment>
<dbReference type="Pfam" id="PF02535">
    <property type="entry name" value="Zip"/>
    <property type="match status" value="1"/>
</dbReference>
<gene>
    <name evidence="13" type="primary">zupT</name>
    <name evidence="14" type="ORF">SAMN04488558_101195</name>
</gene>
<evidence type="ECO:0000256" key="12">
    <source>
        <dbReference type="ARBA" id="ARBA00023136"/>
    </source>
</evidence>
<evidence type="ECO:0000256" key="11">
    <source>
        <dbReference type="ARBA" id="ARBA00023065"/>
    </source>
</evidence>
<accession>A0A1H8ZAF1</accession>
<dbReference type="InterPro" id="IPR023498">
    <property type="entry name" value="Zn_transptr_ZupT"/>
</dbReference>
<comment type="catalytic activity">
    <reaction evidence="13">
        <text>Zn(2+)(in) = Zn(2+)(out)</text>
        <dbReference type="Rhea" id="RHEA:29351"/>
        <dbReference type="ChEBI" id="CHEBI:29105"/>
    </reaction>
</comment>
<dbReference type="OrthoDB" id="9787346at2"/>
<comment type="function">
    <text evidence="13">Mediates zinc uptake. May also transport other divalent cations.</text>
</comment>
<organism evidence="14 15">
    <name type="scientific">Ignavigranum ruoffiae</name>
    <dbReference type="NCBI Taxonomy" id="89093"/>
    <lineage>
        <taxon>Bacteria</taxon>
        <taxon>Bacillati</taxon>
        <taxon>Bacillota</taxon>
        <taxon>Bacilli</taxon>
        <taxon>Lactobacillales</taxon>
        <taxon>Aerococcaceae</taxon>
        <taxon>Ignavigranum</taxon>
    </lineage>
</organism>
<feature type="binding site" description="M1 metal binding site" evidence="13">
    <location>
        <position position="165"/>
    </location>
    <ligand>
        <name>Zn(2+)</name>
        <dbReference type="ChEBI" id="CHEBI:29105"/>
    </ligand>
</feature>
<feature type="transmembrane region" description="Helical" evidence="13">
    <location>
        <begin position="158"/>
        <end position="181"/>
    </location>
</feature>
<keyword evidence="15" id="KW-1185">Reference proteome</keyword>
<feature type="transmembrane region" description="Helical" evidence="13">
    <location>
        <begin position="77"/>
        <end position="98"/>
    </location>
</feature>
<reference evidence="14 15" key="1">
    <citation type="submission" date="2016-10" db="EMBL/GenBank/DDBJ databases">
        <authorList>
            <person name="de Groot N.N."/>
        </authorList>
    </citation>
    <scope>NUCLEOTIDE SEQUENCE [LARGE SCALE GENOMIC DNA]</scope>
    <source>
        <strain evidence="14 15">DSM 15695</strain>
    </source>
</reference>
<proteinExistence type="inferred from homology"/>
<dbReference type="STRING" id="89093.SAMN04488558_101195"/>
<evidence type="ECO:0000256" key="8">
    <source>
        <dbReference type="ARBA" id="ARBA00022906"/>
    </source>
</evidence>
<evidence type="ECO:0000256" key="7">
    <source>
        <dbReference type="ARBA" id="ARBA00022833"/>
    </source>
</evidence>
<dbReference type="PANTHER" id="PTHR11040:SF205">
    <property type="entry name" value="ZINC TRANSPORTER ZUPT"/>
    <property type="match status" value="1"/>
</dbReference>
<feature type="binding site" description="M1 metal binding site" evidence="13">
    <location>
        <position position="169"/>
    </location>
    <ligand>
        <name>Zn(2+)</name>
        <dbReference type="ChEBI" id="CHEBI:29105"/>
    </ligand>
</feature>
<dbReference type="AlphaFoldDB" id="A0A1H8ZAF1"/>